<dbReference type="GO" id="GO:0000470">
    <property type="term" value="P:maturation of LSU-rRNA"/>
    <property type="evidence" value="ECO:0000318"/>
    <property type="project" value="GO_Central"/>
</dbReference>
<dbReference type="GO" id="GO:0004519">
    <property type="term" value="F:endonuclease activity"/>
    <property type="evidence" value="ECO:0007669"/>
    <property type="project" value="InterPro"/>
</dbReference>
<sequence length="627" mass="69435">MEGEAPREVEQEEPPAPAPSSPSVAYKLVPWLSWDEWDSVRASLFSPSPDSVAAALRRITAWRSRGCLPVAVEVTASIVAIQQKDPFFRRDLPPNAFSDSDEILVMLYCMAIMRLVNGVIEKTRKKTEVSIAEAASAIGIPRMLIDIRHEGSHRELPALPLVRDASLQALSWLKSYYWEPQKKAMPCKRFGSIRARKEVKSKLRELTIYLRNKHGPPSTSLVKEKSMKHCGRSKVLLLMAGRLHTSKSGGSKKTTSKISKSLVQLYASFSTEVISVLLEFLLKVVNSSDTLELPQEIHYPHGNRTLLDDWMLLMTKLTSKEPKILLDLLKAVLDMIETEEASNSETGAQQLMPSRHRVKTYEIAPLSSLFAWLVAILKELKSFRDLDSSSETEVPVARRSTSREMLMSILRKCLRIGALGNKQLMDSAFQISEVIGNNSLVNKLNKLTSVSITTLDVINGSSCKTSSATFAEQEDCLRQAAQKLELVRLRRVKNKASSLTNTDGHNNCRWAIAKSWNPCPIGTLPLDFGFSGRLPILDCKTGKAPEALERSSTRELSQCPGKREASCDADSLRDSGNKKTREAVADCGLEDEGASRGAGGCLMMGGVWKKVGLEELEAIKSSIRILV</sequence>
<dbReference type="KEGG" id="egr:104421464"/>
<dbReference type="InterPro" id="IPR007174">
    <property type="entry name" value="Las1"/>
</dbReference>
<protein>
    <recommendedName>
        <fullName evidence="3">Las1-like family protein</fullName>
    </recommendedName>
</protein>
<proteinExistence type="predicted"/>
<dbReference type="GO" id="GO:0005634">
    <property type="term" value="C:nucleus"/>
    <property type="evidence" value="ECO:0000318"/>
    <property type="project" value="GO_Central"/>
</dbReference>
<dbReference type="PANTHER" id="PTHR15002">
    <property type="entry name" value="RIBOSOMAL BIOGENESIS PROTEIN LAS1L"/>
    <property type="match status" value="1"/>
</dbReference>
<dbReference type="Pfam" id="PF04031">
    <property type="entry name" value="Las1"/>
    <property type="match status" value="1"/>
</dbReference>
<dbReference type="STRING" id="71139.A0A059ABS0"/>
<gene>
    <name evidence="2" type="ORF">EUGRSUZ_J00691</name>
</gene>
<reference evidence="2" key="1">
    <citation type="submission" date="2013-07" db="EMBL/GenBank/DDBJ databases">
        <title>The genome of Eucalyptus grandis.</title>
        <authorList>
            <person name="Schmutz J."/>
            <person name="Hayes R."/>
            <person name="Myburg A."/>
            <person name="Tuskan G."/>
            <person name="Grattapaglia D."/>
            <person name="Rokhsar D.S."/>
        </authorList>
    </citation>
    <scope>NUCLEOTIDE SEQUENCE</scope>
    <source>
        <tissue evidence="2">Leaf extractions</tissue>
    </source>
</reference>
<dbReference type="EMBL" id="KK198762">
    <property type="protein sequence ID" value="KCW51086.1"/>
    <property type="molecule type" value="Genomic_DNA"/>
</dbReference>
<dbReference type="OMA" id="CIYWDSQ"/>
<dbReference type="AlphaFoldDB" id="A0A059ABS0"/>
<organism evidence="2">
    <name type="scientific">Eucalyptus grandis</name>
    <name type="common">Flooded gum</name>
    <dbReference type="NCBI Taxonomy" id="71139"/>
    <lineage>
        <taxon>Eukaryota</taxon>
        <taxon>Viridiplantae</taxon>
        <taxon>Streptophyta</taxon>
        <taxon>Embryophyta</taxon>
        <taxon>Tracheophyta</taxon>
        <taxon>Spermatophyta</taxon>
        <taxon>Magnoliopsida</taxon>
        <taxon>eudicotyledons</taxon>
        <taxon>Gunneridae</taxon>
        <taxon>Pentapetalae</taxon>
        <taxon>rosids</taxon>
        <taxon>malvids</taxon>
        <taxon>Myrtales</taxon>
        <taxon>Myrtaceae</taxon>
        <taxon>Myrtoideae</taxon>
        <taxon>Eucalypteae</taxon>
        <taxon>Eucalyptus</taxon>
    </lineage>
</organism>
<evidence type="ECO:0000256" key="1">
    <source>
        <dbReference type="SAM" id="MobiDB-lite"/>
    </source>
</evidence>
<evidence type="ECO:0000313" key="2">
    <source>
        <dbReference type="EMBL" id="KCW51086.1"/>
    </source>
</evidence>
<name>A0A059ABS0_EUCGR</name>
<dbReference type="GO" id="GO:0090730">
    <property type="term" value="C:Las1 complex"/>
    <property type="evidence" value="ECO:0007669"/>
    <property type="project" value="InterPro"/>
</dbReference>
<dbReference type="InParanoid" id="A0A059ABS0"/>
<accession>A0A059ABS0</accession>
<dbReference type="OrthoDB" id="10263222at2759"/>
<evidence type="ECO:0008006" key="3">
    <source>
        <dbReference type="Google" id="ProtNLM"/>
    </source>
</evidence>
<dbReference type="Gramene" id="KCW51086">
    <property type="protein sequence ID" value="KCW51086"/>
    <property type="gene ID" value="EUGRSUZ_J00691"/>
</dbReference>
<dbReference type="PANTHER" id="PTHR15002:SF0">
    <property type="entry name" value="RIBOSOMAL BIOGENESIS PROTEIN LAS1L"/>
    <property type="match status" value="1"/>
</dbReference>
<feature type="region of interest" description="Disordered" evidence="1">
    <location>
        <begin position="1"/>
        <end position="22"/>
    </location>
</feature>
<dbReference type="FunCoup" id="A0A059ABS0">
    <property type="interactions" value="979"/>
</dbReference>
<dbReference type="eggNOG" id="KOG2425">
    <property type="taxonomic scope" value="Eukaryota"/>
</dbReference>
<dbReference type="GO" id="GO:0000460">
    <property type="term" value="P:maturation of 5.8S rRNA"/>
    <property type="evidence" value="ECO:0000318"/>
    <property type="project" value="GO_Central"/>
</dbReference>